<dbReference type="AlphaFoldDB" id="D9PK57"/>
<sequence>METLFMSLTYSGSLRSMAPKYKAENGLEVIRPLIFVRENDIRKFTNKNNIKTIGNEFCVGLKGEKKSYVREEIKTLLAGLESKNQFLFPSIKNALQNPDINSLFVVPKRKNIFDYLFF</sequence>
<dbReference type="PANTHER" id="PTHR43686">
    <property type="entry name" value="SULFURTRANSFERASE-RELATED"/>
    <property type="match status" value="1"/>
</dbReference>
<name>D9PK57_9ZZZZ</name>
<dbReference type="EMBL" id="ADZX01000582">
    <property type="protein sequence ID" value="EFK96054.1"/>
    <property type="molecule type" value="Genomic_DNA"/>
</dbReference>
<dbReference type="PANTHER" id="PTHR43686:SF1">
    <property type="entry name" value="AMINOTRAN_5 DOMAIN-CONTAINING PROTEIN"/>
    <property type="match status" value="1"/>
</dbReference>
<dbReference type="Gene3D" id="3.40.50.620">
    <property type="entry name" value="HUPs"/>
    <property type="match status" value="1"/>
</dbReference>
<proteinExistence type="predicted"/>
<dbReference type="SUPFAM" id="SSF52402">
    <property type="entry name" value="Adenine nucleotide alpha hydrolases-like"/>
    <property type="match status" value="1"/>
</dbReference>
<protein>
    <submittedName>
        <fullName evidence="1">tRNA 2-thiocytidine biosynthesis protein</fullName>
    </submittedName>
</protein>
<evidence type="ECO:0000313" key="1">
    <source>
        <dbReference type="EMBL" id="EFK96054.1"/>
    </source>
</evidence>
<reference evidence="1" key="2">
    <citation type="journal article" date="2011" name="Microb. Ecol.">
        <title>Taxonomic and Functional Metagenomic Profiling of the Microbial Community in the Anoxic Sediment of a Sub-saline Shallow Lake (Laguna de Carrizo, Central Spain).</title>
        <authorList>
            <person name="Ferrer M."/>
            <person name="Guazzaroni M.E."/>
            <person name="Richter M."/>
            <person name="Garcia-Salamanca A."/>
            <person name="Yarza P."/>
            <person name="Suarez-Suarez A."/>
            <person name="Solano J."/>
            <person name="Alcaide M."/>
            <person name="van Dillewijn P."/>
            <person name="Molina-Henares M.A."/>
            <person name="Lopez-Cortes N."/>
            <person name="Al-Ramahi Y."/>
            <person name="Guerrero C."/>
            <person name="Acosta A."/>
            <person name="de Eugenio L.I."/>
            <person name="Martinez V."/>
            <person name="Marques S."/>
            <person name="Rojo F."/>
            <person name="Santero E."/>
            <person name="Genilloud O."/>
            <person name="Perez-Perez J."/>
            <person name="Rossello-Mora R."/>
            <person name="Ramos J.L."/>
        </authorList>
    </citation>
    <scope>NUCLEOTIDE SEQUENCE</scope>
</reference>
<accession>D9PK57</accession>
<comment type="caution">
    <text evidence="1">The sequence shown here is derived from an EMBL/GenBank/DDBJ whole genome shotgun (WGS) entry which is preliminary data.</text>
</comment>
<organism evidence="1">
    <name type="scientific">sediment metagenome</name>
    <dbReference type="NCBI Taxonomy" id="749907"/>
    <lineage>
        <taxon>unclassified sequences</taxon>
        <taxon>metagenomes</taxon>
        <taxon>ecological metagenomes</taxon>
    </lineage>
</organism>
<reference evidence="1" key="1">
    <citation type="submission" date="2010-07" db="EMBL/GenBank/DDBJ databases">
        <authorList>
            <consortium name="CONSOLIDER consortium CSD2007-00005"/>
            <person name="Guazzaroni M.-E."/>
            <person name="Richter M."/>
            <person name="Garcia-Salamanca A."/>
            <person name="Yarza P."/>
            <person name="Ferrer M."/>
        </authorList>
    </citation>
    <scope>NUCLEOTIDE SEQUENCE</scope>
</reference>
<gene>
    <name evidence="1" type="primary">ttcA</name>
    <name evidence="1" type="ORF">LDC_1922</name>
</gene>
<dbReference type="InterPro" id="IPR014729">
    <property type="entry name" value="Rossmann-like_a/b/a_fold"/>
</dbReference>